<feature type="region of interest" description="Disordered" evidence="1">
    <location>
        <begin position="66"/>
        <end position="93"/>
    </location>
</feature>
<evidence type="ECO:0000259" key="2">
    <source>
        <dbReference type="PROSITE" id="PS51465"/>
    </source>
</evidence>
<dbReference type="Proteomes" id="UP000076407">
    <property type="component" value="Unassembled WGS sequence"/>
</dbReference>
<dbReference type="STRING" id="34691.A0A182X0N5"/>
<protein>
    <submittedName>
        <fullName evidence="3">Kazal-like domain-containing protein</fullName>
    </submittedName>
</protein>
<evidence type="ECO:0000313" key="4">
    <source>
        <dbReference type="Proteomes" id="UP000076407"/>
    </source>
</evidence>
<evidence type="ECO:0000256" key="1">
    <source>
        <dbReference type="SAM" id="MobiDB-lite"/>
    </source>
</evidence>
<dbReference type="EnsemblMetazoa" id="AQUA003352-RA">
    <property type="protein sequence ID" value="AQUA003352-PA"/>
    <property type="gene ID" value="AQUA003352"/>
</dbReference>
<reference evidence="3" key="1">
    <citation type="submission" date="2020-05" db="UniProtKB">
        <authorList>
            <consortium name="EnsemblMetazoa"/>
        </authorList>
    </citation>
    <scope>IDENTIFICATION</scope>
    <source>
        <strain evidence="3">SANGQUA</strain>
    </source>
</reference>
<dbReference type="PROSITE" id="PS51465">
    <property type="entry name" value="KAZAL_2"/>
    <property type="match status" value="1"/>
</dbReference>
<feature type="compositionally biased region" description="Basic and acidic residues" evidence="1">
    <location>
        <begin position="69"/>
        <end position="84"/>
    </location>
</feature>
<evidence type="ECO:0000313" key="3">
    <source>
        <dbReference type="EnsemblMetazoa" id="AQUA003352-PA"/>
    </source>
</evidence>
<dbReference type="Gene3D" id="3.30.60.30">
    <property type="match status" value="1"/>
</dbReference>
<dbReference type="CDD" id="cd00104">
    <property type="entry name" value="KAZAL_FS"/>
    <property type="match status" value="1"/>
</dbReference>
<dbReference type="InterPro" id="IPR002350">
    <property type="entry name" value="Kazal_dom"/>
</dbReference>
<proteinExistence type="predicted"/>
<dbReference type="AlphaFoldDB" id="A0A182X0N5"/>
<name>A0A182X0N5_ANOQN</name>
<dbReference type="InterPro" id="IPR036058">
    <property type="entry name" value="Kazal_dom_sf"/>
</dbReference>
<keyword evidence="4" id="KW-1185">Reference proteome</keyword>
<feature type="domain" description="Kazal-like" evidence="2">
    <location>
        <begin position="1"/>
        <end position="41"/>
    </location>
</feature>
<dbReference type="Pfam" id="PF00050">
    <property type="entry name" value="Kazal_1"/>
    <property type="match status" value="1"/>
</dbReference>
<dbReference type="VEuPathDB" id="VectorBase:AQUA003352"/>
<sequence>MHYTPVCGNNNRTYHNYCILRCMRIRVNRTLEMAHRWECGTTPDEQKALDLADEPWRMFIEIDGGVSSIDRRGPGRDPSCEKRPGKSTNDWAV</sequence>
<organism evidence="3 4">
    <name type="scientific">Anopheles quadriannulatus</name>
    <name type="common">Mosquito</name>
    <dbReference type="NCBI Taxonomy" id="34691"/>
    <lineage>
        <taxon>Eukaryota</taxon>
        <taxon>Metazoa</taxon>
        <taxon>Ecdysozoa</taxon>
        <taxon>Arthropoda</taxon>
        <taxon>Hexapoda</taxon>
        <taxon>Insecta</taxon>
        <taxon>Pterygota</taxon>
        <taxon>Neoptera</taxon>
        <taxon>Endopterygota</taxon>
        <taxon>Diptera</taxon>
        <taxon>Nematocera</taxon>
        <taxon>Culicoidea</taxon>
        <taxon>Culicidae</taxon>
        <taxon>Anophelinae</taxon>
        <taxon>Anopheles</taxon>
    </lineage>
</organism>
<dbReference type="SUPFAM" id="SSF100895">
    <property type="entry name" value="Kazal-type serine protease inhibitors"/>
    <property type="match status" value="1"/>
</dbReference>
<accession>A0A182X0N5</accession>